<proteinExistence type="predicted"/>
<feature type="non-terminal residue" evidence="2">
    <location>
        <position position="1"/>
    </location>
</feature>
<evidence type="ECO:0000313" key="3">
    <source>
        <dbReference type="Proteomes" id="UP000015241"/>
    </source>
</evidence>
<organism evidence="2 3">
    <name type="scientific">Fomitopsis schrenkii</name>
    <name type="common">Brown rot fungus</name>
    <dbReference type="NCBI Taxonomy" id="2126942"/>
    <lineage>
        <taxon>Eukaryota</taxon>
        <taxon>Fungi</taxon>
        <taxon>Dikarya</taxon>
        <taxon>Basidiomycota</taxon>
        <taxon>Agaricomycotina</taxon>
        <taxon>Agaricomycetes</taxon>
        <taxon>Polyporales</taxon>
        <taxon>Fomitopsis</taxon>
    </lineage>
</organism>
<dbReference type="Proteomes" id="UP000015241">
    <property type="component" value="Unassembled WGS sequence"/>
</dbReference>
<sequence length="214" mass="24200">LLLWIACSLSPQEIRDRILDDPDFRESLLAWLEQCHRGDFSTGNIDDVRERINSGHAARRSAATAPDGMDNPGDDYTDPVLQFPTPPPTGFSVDHWYRTLEEISDDIVYRSNRHSESHSKGCKKTPDSICRARYPRELYPQTVIDPDSGAIRFKKTEAWINTFNPVLSFLLRCNTDVTCLLSGTQVRAIIAYVTDYISKGGFDPESVFNTIKSI</sequence>
<evidence type="ECO:0000313" key="2">
    <source>
        <dbReference type="EMBL" id="EPT05109.1"/>
    </source>
</evidence>
<reference evidence="2 3" key="1">
    <citation type="journal article" date="2012" name="Science">
        <title>The Paleozoic origin of enzymatic lignin decomposition reconstructed from 31 fungal genomes.</title>
        <authorList>
            <person name="Floudas D."/>
            <person name="Binder M."/>
            <person name="Riley R."/>
            <person name="Barry K."/>
            <person name="Blanchette R.A."/>
            <person name="Henrissat B."/>
            <person name="Martinez A.T."/>
            <person name="Otillar R."/>
            <person name="Spatafora J.W."/>
            <person name="Yadav J.S."/>
            <person name="Aerts A."/>
            <person name="Benoit I."/>
            <person name="Boyd A."/>
            <person name="Carlson A."/>
            <person name="Copeland A."/>
            <person name="Coutinho P.M."/>
            <person name="de Vries R.P."/>
            <person name="Ferreira P."/>
            <person name="Findley K."/>
            <person name="Foster B."/>
            <person name="Gaskell J."/>
            <person name="Glotzer D."/>
            <person name="Gorecki P."/>
            <person name="Heitman J."/>
            <person name="Hesse C."/>
            <person name="Hori C."/>
            <person name="Igarashi K."/>
            <person name="Jurgens J.A."/>
            <person name="Kallen N."/>
            <person name="Kersten P."/>
            <person name="Kohler A."/>
            <person name="Kuees U."/>
            <person name="Kumar T.K.A."/>
            <person name="Kuo A."/>
            <person name="LaButti K."/>
            <person name="Larrondo L.F."/>
            <person name="Lindquist E."/>
            <person name="Ling A."/>
            <person name="Lombard V."/>
            <person name="Lucas S."/>
            <person name="Lundell T."/>
            <person name="Martin R."/>
            <person name="McLaughlin D.J."/>
            <person name="Morgenstern I."/>
            <person name="Morin E."/>
            <person name="Murat C."/>
            <person name="Nagy L.G."/>
            <person name="Nolan M."/>
            <person name="Ohm R.A."/>
            <person name="Patyshakuliyeva A."/>
            <person name="Rokas A."/>
            <person name="Ruiz-Duenas F.J."/>
            <person name="Sabat G."/>
            <person name="Salamov A."/>
            <person name="Samejima M."/>
            <person name="Schmutz J."/>
            <person name="Slot J.C."/>
            <person name="St John F."/>
            <person name="Stenlid J."/>
            <person name="Sun H."/>
            <person name="Sun S."/>
            <person name="Syed K."/>
            <person name="Tsang A."/>
            <person name="Wiebenga A."/>
            <person name="Young D."/>
            <person name="Pisabarro A."/>
            <person name="Eastwood D.C."/>
            <person name="Martin F."/>
            <person name="Cullen D."/>
            <person name="Grigoriev I.V."/>
            <person name="Hibbett D.S."/>
        </authorList>
    </citation>
    <scope>NUCLEOTIDE SEQUENCE</scope>
    <source>
        <strain evidence="3">FP-58527</strain>
    </source>
</reference>
<keyword evidence="3" id="KW-1185">Reference proteome</keyword>
<dbReference type="EMBL" id="KE504124">
    <property type="protein sequence ID" value="EPT05109.1"/>
    <property type="molecule type" value="Genomic_DNA"/>
</dbReference>
<evidence type="ECO:0000256" key="1">
    <source>
        <dbReference type="SAM" id="MobiDB-lite"/>
    </source>
</evidence>
<gene>
    <name evidence="2" type="ORF">FOMPIDRAFT_1107226</name>
</gene>
<dbReference type="AlphaFoldDB" id="S8EPZ7"/>
<feature type="non-terminal residue" evidence="2">
    <location>
        <position position="214"/>
    </location>
</feature>
<dbReference type="eggNOG" id="ENOG502SQC9">
    <property type="taxonomic scope" value="Eukaryota"/>
</dbReference>
<dbReference type="HOGENOM" id="CLU_034012_0_0_1"/>
<dbReference type="OrthoDB" id="2743026at2759"/>
<dbReference type="STRING" id="743788.S8EPZ7"/>
<name>S8EPZ7_FOMSC</name>
<feature type="region of interest" description="Disordered" evidence="1">
    <location>
        <begin position="56"/>
        <end position="77"/>
    </location>
</feature>
<accession>S8EPZ7</accession>
<dbReference type="InParanoid" id="S8EPZ7"/>
<protein>
    <submittedName>
        <fullName evidence="2">Uncharacterized protein</fullName>
    </submittedName>
</protein>